<keyword evidence="1" id="KW-0813">Transport</keyword>
<evidence type="ECO:0000256" key="2">
    <source>
        <dbReference type="ARBA" id="ARBA00022617"/>
    </source>
</evidence>
<dbReference type="Proteomes" id="UP000321039">
    <property type="component" value="Unassembled WGS sequence"/>
</dbReference>
<keyword evidence="2 5" id="KW-0349">Heme</keyword>
<evidence type="ECO:0000256" key="3">
    <source>
        <dbReference type="ARBA" id="ARBA00022723"/>
    </source>
</evidence>
<dbReference type="Pfam" id="PF01152">
    <property type="entry name" value="Bac_globin"/>
    <property type="match status" value="1"/>
</dbReference>
<proteinExistence type="predicted"/>
<keyword evidence="4 5" id="KW-0408">Iron</keyword>
<dbReference type="SUPFAM" id="SSF46458">
    <property type="entry name" value="Globin-like"/>
    <property type="match status" value="1"/>
</dbReference>
<reference evidence="6 7" key="1">
    <citation type="submission" date="2019-08" db="EMBL/GenBank/DDBJ databases">
        <title>Parahaliea maris sp. nov., isolated from the surface seawater.</title>
        <authorList>
            <person name="Liu Y."/>
        </authorList>
    </citation>
    <scope>NUCLEOTIDE SEQUENCE [LARGE SCALE GENOMIC DNA]</scope>
    <source>
        <strain evidence="6 7">HSLHS9</strain>
    </source>
</reference>
<comment type="caution">
    <text evidence="6">The sequence shown here is derived from an EMBL/GenBank/DDBJ whole genome shotgun (WGS) entry which is preliminary data.</text>
</comment>
<evidence type="ECO:0000256" key="4">
    <source>
        <dbReference type="ARBA" id="ARBA00023004"/>
    </source>
</evidence>
<evidence type="ECO:0000313" key="7">
    <source>
        <dbReference type="Proteomes" id="UP000321039"/>
    </source>
</evidence>
<dbReference type="EMBL" id="VRZA01000002">
    <property type="protein sequence ID" value="TXS95221.1"/>
    <property type="molecule type" value="Genomic_DNA"/>
</dbReference>
<feature type="binding site" description="distal binding residue" evidence="5">
    <location>
        <position position="84"/>
    </location>
    <ligand>
        <name>heme</name>
        <dbReference type="ChEBI" id="CHEBI:30413"/>
    </ligand>
    <ligandPart>
        <name>Fe</name>
        <dbReference type="ChEBI" id="CHEBI:18248"/>
    </ligandPart>
</feature>
<dbReference type="RefSeq" id="WP_148067132.1">
    <property type="nucleotide sequence ID" value="NZ_VRZA01000002.1"/>
</dbReference>
<dbReference type="InterPro" id="IPR009050">
    <property type="entry name" value="Globin-like_sf"/>
</dbReference>
<keyword evidence="3 5" id="KW-0479">Metal-binding</keyword>
<evidence type="ECO:0000256" key="5">
    <source>
        <dbReference type="PIRSR" id="PIRSR601486-1"/>
    </source>
</evidence>
<organism evidence="6 7">
    <name type="scientific">Parahaliea maris</name>
    <dbReference type="NCBI Taxonomy" id="2716870"/>
    <lineage>
        <taxon>Bacteria</taxon>
        <taxon>Pseudomonadati</taxon>
        <taxon>Pseudomonadota</taxon>
        <taxon>Gammaproteobacteria</taxon>
        <taxon>Cellvibrionales</taxon>
        <taxon>Halieaceae</taxon>
        <taxon>Parahaliea</taxon>
    </lineage>
</organism>
<dbReference type="InterPro" id="IPR012292">
    <property type="entry name" value="Globin/Proto"/>
</dbReference>
<sequence length="137" mass="16092">MSPVEWNPAAESANTAKPDLDSREHIEEFVRLFYARMLKDEILAPIFVDVARIDLDVHLPHIIDYWCKLLLGEQDYQRHTMNIHRRLHARRELEPGDFARWLEFFTTTADYHFAGERTERAKRVAASIAGNMERSLL</sequence>
<dbReference type="AlphaFoldDB" id="A0A5C9A7M2"/>
<dbReference type="GO" id="GO:0046872">
    <property type="term" value="F:metal ion binding"/>
    <property type="evidence" value="ECO:0007669"/>
    <property type="project" value="UniProtKB-KW"/>
</dbReference>
<dbReference type="Gene3D" id="1.10.490.10">
    <property type="entry name" value="Globins"/>
    <property type="match status" value="1"/>
</dbReference>
<feature type="binding site" description="distal binding residue" evidence="5">
    <location>
        <position position="58"/>
    </location>
    <ligand>
        <name>heme</name>
        <dbReference type="ChEBI" id="CHEBI:30413"/>
    </ligand>
    <ligandPart>
        <name>Fe</name>
        <dbReference type="ChEBI" id="CHEBI:18248"/>
    </ligandPart>
</feature>
<keyword evidence="7" id="KW-1185">Reference proteome</keyword>
<dbReference type="CDD" id="cd08916">
    <property type="entry name" value="TrHb3_P"/>
    <property type="match status" value="1"/>
</dbReference>
<dbReference type="GO" id="GO:0019825">
    <property type="term" value="F:oxygen binding"/>
    <property type="evidence" value="ECO:0007669"/>
    <property type="project" value="InterPro"/>
</dbReference>
<accession>A0A5C9A7M2</accession>
<evidence type="ECO:0000256" key="1">
    <source>
        <dbReference type="ARBA" id="ARBA00022448"/>
    </source>
</evidence>
<gene>
    <name evidence="6" type="ORF">FV139_04800</name>
</gene>
<evidence type="ECO:0000313" key="6">
    <source>
        <dbReference type="EMBL" id="TXS95221.1"/>
    </source>
</evidence>
<dbReference type="GO" id="GO:0020037">
    <property type="term" value="F:heme binding"/>
    <property type="evidence" value="ECO:0007669"/>
    <property type="project" value="InterPro"/>
</dbReference>
<protein>
    <submittedName>
        <fullName evidence="6">Group III truncated hemoglobin</fullName>
    </submittedName>
</protein>
<dbReference type="InterPro" id="IPR001486">
    <property type="entry name" value="Hemoglobin_trunc"/>
</dbReference>
<name>A0A5C9A7M2_9GAMM</name>